<proteinExistence type="predicted"/>
<dbReference type="Gene3D" id="3.40.33.10">
    <property type="entry name" value="CAP"/>
    <property type="match status" value="1"/>
</dbReference>
<dbReference type="InterPro" id="IPR014044">
    <property type="entry name" value="CAP_dom"/>
</dbReference>
<organism evidence="2 3">
    <name type="scientific">Strongylus vulgaris</name>
    <name type="common">Blood worm</name>
    <dbReference type="NCBI Taxonomy" id="40348"/>
    <lineage>
        <taxon>Eukaryota</taxon>
        <taxon>Metazoa</taxon>
        <taxon>Ecdysozoa</taxon>
        <taxon>Nematoda</taxon>
        <taxon>Chromadorea</taxon>
        <taxon>Rhabditida</taxon>
        <taxon>Rhabditina</taxon>
        <taxon>Rhabditomorpha</taxon>
        <taxon>Strongyloidea</taxon>
        <taxon>Strongylidae</taxon>
        <taxon>Strongylus</taxon>
    </lineage>
</organism>
<accession>A0A3P7J5W8</accession>
<dbReference type="AlphaFoldDB" id="A0A3P7J5W8"/>
<feature type="domain" description="SCP" evidence="1">
    <location>
        <begin position="1"/>
        <end position="48"/>
    </location>
</feature>
<dbReference type="SUPFAM" id="SSF55797">
    <property type="entry name" value="PR-1-like"/>
    <property type="match status" value="1"/>
</dbReference>
<name>A0A3P7J5W8_STRVU</name>
<keyword evidence="3" id="KW-1185">Reference proteome</keyword>
<reference evidence="2 3" key="1">
    <citation type="submission" date="2018-11" db="EMBL/GenBank/DDBJ databases">
        <authorList>
            <consortium name="Pathogen Informatics"/>
        </authorList>
    </citation>
    <scope>NUCLEOTIDE SEQUENCE [LARGE SCALE GENOMIC DNA]</scope>
</reference>
<evidence type="ECO:0000313" key="2">
    <source>
        <dbReference type="EMBL" id="VDM75883.1"/>
    </source>
</evidence>
<protein>
    <recommendedName>
        <fullName evidence="1">SCP domain-containing protein</fullName>
    </recommendedName>
</protein>
<gene>
    <name evidence="2" type="ORF">SVUK_LOCUS10881</name>
</gene>
<evidence type="ECO:0000313" key="3">
    <source>
        <dbReference type="Proteomes" id="UP000270094"/>
    </source>
</evidence>
<evidence type="ECO:0000259" key="1">
    <source>
        <dbReference type="Pfam" id="PF00188"/>
    </source>
</evidence>
<sequence length="66" mass="7543">MPRMTYDCKAEAEAIAYAQRCSMMKSNERARPGYGENVYIYSAPMGNPVDIFDEVSLLQIIDHYNC</sequence>
<dbReference type="InterPro" id="IPR035940">
    <property type="entry name" value="CAP_sf"/>
</dbReference>
<dbReference type="EMBL" id="UYYB01095973">
    <property type="protein sequence ID" value="VDM75883.1"/>
    <property type="molecule type" value="Genomic_DNA"/>
</dbReference>
<dbReference type="Proteomes" id="UP000270094">
    <property type="component" value="Unassembled WGS sequence"/>
</dbReference>
<dbReference type="Pfam" id="PF00188">
    <property type="entry name" value="CAP"/>
    <property type="match status" value="1"/>
</dbReference>
<dbReference type="OrthoDB" id="10388068at2759"/>